<evidence type="ECO:0000313" key="1">
    <source>
        <dbReference type="EMBL" id="SHM54122.1"/>
    </source>
</evidence>
<accession>A0A1M7JM58</accession>
<organism evidence="1 2">
    <name type="scientific">Gracilibacillus kekensis</name>
    <dbReference type="NCBI Taxonomy" id="1027249"/>
    <lineage>
        <taxon>Bacteria</taxon>
        <taxon>Bacillati</taxon>
        <taxon>Bacillota</taxon>
        <taxon>Bacilli</taxon>
        <taxon>Bacillales</taxon>
        <taxon>Bacillaceae</taxon>
        <taxon>Gracilibacillus</taxon>
    </lineage>
</organism>
<keyword evidence="2" id="KW-1185">Reference proteome</keyword>
<dbReference type="RefSeq" id="WP_244535101.1">
    <property type="nucleotide sequence ID" value="NZ_FRCZ01000001.1"/>
</dbReference>
<proteinExistence type="predicted"/>
<gene>
    <name evidence="1" type="ORF">SAMN05216179_0414</name>
</gene>
<dbReference type="AlphaFoldDB" id="A0A1M7JM58"/>
<reference evidence="1 2" key="1">
    <citation type="submission" date="2016-11" db="EMBL/GenBank/DDBJ databases">
        <authorList>
            <person name="Jaros S."/>
            <person name="Januszkiewicz K."/>
            <person name="Wedrychowicz H."/>
        </authorList>
    </citation>
    <scope>NUCLEOTIDE SEQUENCE [LARGE SCALE GENOMIC DNA]</scope>
    <source>
        <strain evidence="1 2">CGMCC 1.10681</strain>
    </source>
</reference>
<sequence>MEIDPLDFLDMNHDMSIDESDLQMYQLSEYGTYGINDLDHDLLMDQFDVDLNNDGMMDEFQADLDNNSVIDQFETNPAAFGGTELNYDINQDGNIDYMDTVLAKEIF</sequence>
<name>A0A1M7JM58_9BACI</name>
<dbReference type="EMBL" id="FRCZ01000001">
    <property type="protein sequence ID" value="SHM54122.1"/>
    <property type="molecule type" value="Genomic_DNA"/>
</dbReference>
<dbReference type="STRING" id="1027249.SAMN05216179_0414"/>
<protein>
    <submittedName>
        <fullName evidence="1">Uncharacterized protein</fullName>
    </submittedName>
</protein>
<evidence type="ECO:0000313" key="2">
    <source>
        <dbReference type="Proteomes" id="UP000184184"/>
    </source>
</evidence>
<dbReference type="Proteomes" id="UP000184184">
    <property type="component" value="Unassembled WGS sequence"/>
</dbReference>